<dbReference type="AlphaFoldDB" id="A0A936ZM94"/>
<evidence type="ECO:0000259" key="2">
    <source>
        <dbReference type="Pfam" id="PF21834"/>
    </source>
</evidence>
<keyword evidence="1" id="KW-1133">Transmembrane helix</keyword>
<keyword evidence="1" id="KW-0812">Transmembrane</keyword>
<gene>
    <name evidence="3" type="ORF">JKG68_25445</name>
</gene>
<reference evidence="3" key="1">
    <citation type="submission" date="2021-01" db="EMBL/GenBank/DDBJ databases">
        <title>Microvirga sp.</title>
        <authorList>
            <person name="Kim M.K."/>
        </authorList>
    </citation>
    <scope>NUCLEOTIDE SEQUENCE</scope>
    <source>
        <strain evidence="3">5420S-16</strain>
    </source>
</reference>
<sequence>MPRYFIDVRSRFGCDEDLEGIYLPSTRGAGVEALKVATLKLGDKWQDLPSEAKRAIAIEVVGEAGQTVLVVPFWEIERHLQAAPLSESQRPIRPIAGRSISASTLLSGALLLAGTVTALAVALV</sequence>
<evidence type="ECO:0000313" key="3">
    <source>
        <dbReference type="EMBL" id="MBL0407274.1"/>
    </source>
</evidence>
<organism evidence="3 4">
    <name type="scientific">Microvirga aerilata</name>
    <dbReference type="NCBI Taxonomy" id="670292"/>
    <lineage>
        <taxon>Bacteria</taxon>
        <taxon>Pseudomonadati</taxon>
        <taxon>Pseudomonadota</taxon>
        <taxon>Alphaproteobacteria</taxon>
        <taxon>Hyphomicrobiales</taxon>
        <taxon>Methylobacteriaceae</taxon>
        <taxon>Microvirga</taxon>
    </lineage>
</organism>
<feature type="transmembrane region" description="Helical" evidence="1">
    <location>
        <begin position="100"/>
        <end position="123"/>
    </location>
</feature>
<dbReference type="Pfam" id="PF21834">
    <property type="entry name" value="DUF6894"/>
    <property type="match status" value="1"/>
</dbReference>
<dbReference type="InterPro" id="IPR054189">
    <property type="entry name" value="DUF6894"/>
</dbReference>
<protein>
    <recommendedName>
        <fullName evidence="2">DUF6894 domain-containing protein</fullName>
    </recommendedName>
</protein>
<accession>A0A936ZM94</accession>
<evidence type="ECO:0000313" key="4">
    <source>
        <dbReference type="Proteomes" id="UP000605848"/>
    </source>
</evidence>
<name>A0A936ZM94_9HYPH</name>
<evidence type="ECO:0000256" key="1">
    <source>
        <dbReference type="SAM" id="Phobius"/>
    </source>
</evidence>
<dbReference type="Proteomes" id="UP000605848">
    <property type="component" value="Unassembled WGS sequence"/>
</dbReference>
<comment type="caution">
    <text evidence="3">The sequence shown here is derived from an EMBL/GenBank/DDBJ whole genome shotgun (WGS) entry which is preliminary data.</text>
</comment>
<dbReference type="RefSeq" id="WP_202064331.1">
    <property type="nucleotide sequence ID" value="NZ_JAEQMY010000072.1"/>
</dbReference>
<proteinExistence type="predicted"/>
<keyword evidence="4" id="KW-1185">Reference proteome</keyword>
<dbReference type="EMBL" id="JAEQMY010000072">
    <property type="protein sequence ID" value="MBL0407274.1"/>
    <property type="molecule type" value="Genomic_DNA"/>
</dbReference>
<keyword evidence="1" id="KW-0472">Membrane</keyword>
<feature type="domain" description="DUF6894" evidence="2">
    <location>
        <begin position="3"/>
        <end position="73"/>
    </location>
</feature>